<feature type="compositionally biased region" description="Low complexity" evidence="1">
    <location>
        <begin position="96"/>
        <end position="107"/>
    </location>
</feature>
<dbReference type="HOGENOM" id="CLU_1468065_0_0_1"/>
<proteinExistence type="predicted"/>
<accession>A0A066XLM2</accession>
<organism evidence="3 4">
    <name type="scientific">Colletotrichum sublineola</name>
    <name type="common">Sorghum anthracnose fungus</name>
    <dbReference type="NCBI Taxonomy" id="1173701"/>
    <lineage>
        <taxon>Eukaryota</taxon>
        <taxon>Fungi</taxon>
        <taxon>Dikarya</taxon>
        <taxon>Ascomycota</taxon>
        <taxon>Pezizomycotina</taxon>
        <taxon>Sordariomycetes</taxon>
        <taxon>Hypocreomycetidae</taxon>
        <taxon>Glomerellales</taxon>
        <taxon>Glomerellaceae</taxon>
        <taxon>Colletotrichum</taxon>
        <taxon>Colletotrichum graminicola species complex</taxon>
    </lineage>
</organism>
<dbReference type="eggNOG" id="ENOG502T4N7">
    <property type="taxonomic scope" value="Eukaryota"/>
</dbReference>
<dbReference type="OrthoDB" id="4848684at2759"/>
<protein>
    <submittedName>
        <fullName evidence="3">Uncharacterized protein</fullName>
    </submittedName>
</protein>
<reference evidence="4" key="1">
    <citation type="journal article" date="2014" name="Genome Announc.">
        <title>Draft genome sequence of Colletotrichum sublineola, a destructive pathogen of cultivated sorghum.</title>
        <authorList>
            <person name="Baroncelli R."/>
            <person name="Sanz-Martin J.M."/>
            <person name="Rech G.E."/>
            <person name="Sukno S.A."/>
            <person name="Thon M.R."/>
        </authorList>
    </citation>
    <scope>NUCLEOTIDE SEQUENCE [LARGE SCALE GENOMIC DNA]</scope>
    <source>
        <strain evidence="4">TX430BB</strain>
    </source>
</reference>
<evidence type="ECO:0000256" key="2">
    <source>
        <dbReference type="SAM" id="SignalP"/>
    </source>
</evidence>
<sequence>MHLSTPGRLALLLAPVLALALPTPKDAKFFNPSDDPYVTDLGQKTGRIGIDIVDPSHLRVDPVRVLDHIARSSSKMSSLTKRRNVALVGERKKGESAAAAAEGAVTGEGKEDGADVRRAQVQVDPVEANVHVFRPSPMVVPAHEGQQQETGSTGDMPQFRPEYDAGDWRRYYH</sequence>
<evidence type="ECO:0000313" key="4">
    <source>
        <dbReference type="Proteomes" id="UP000027238"/>
    </source>
</evidence>
<comment type="caution">
    <text evidence="3">The sequence shown here is derived from an EMBL/GenBank/DDBJ whole genome shotgun (WGS) entry which is preliminary data.</text>
</comment>
<feature type="signal peptide" evidence="2">
    <location>
        <begin position="1"/>
        <end position="20"/>
    </location>
</feature>
<feature type="compositionally biased region" description="Polar residues" evidence="1">
    <location>
        <begin position="145"/>
        <end position="155"/>
    </location>
</feature>
<keyword evidence="2" id="KW-0732">Signal</keyword>
<keyword evidence="4" id="KW-1185">Reference proteome</keyword>
<dbReference type="AlphaFoldDB" id="A0A066XLM2"/>
<dbReference type="OMA" id="RPEYDAG"/>
<name>A0A066XLM2_COLSU</name>
<evidence type="ECO:0000313" key="3">
    <source>
        <dbReference type="EMBL" id="KDN70093.1"/>
    </source>
</evidence>
<dbReference type="EMBL" id="JMSE01000396">
    <property type="protein sequence ID" value="KDN70093.1"/>
    <property type="molecule type" value="Genomic_DNA"/>
</dbReference>
<feature type="chain" id="PRO_5001630471" evidence="2">
    <location>
        <begin position="21"/>
        <end position="173"/>
    </location>
</feature>
<gene>
    <name evidence="3" type="ORF">CSUB01_09166</name>
</gene>
<dbReference type="Proteomes" id="UP000027238">
    <property type="component" value="Unassembled WGS sequence"/>
</dbReference>
<feature type="region of interest" description="Disordered" evidence="1">
    <location>
        <begin position="138"/>
        <end position="168"/>
    </location>
</feature>
<feature type="region of interest" description="Disordered" evidence="1">
    <location>
        <begin position="90"/>
        <end position="114"/>
    </location>
</feature>
<evidence type="ECO:0000256" key="1">
    <source>
        <dbReference type="SAM" id="MobiDB-lite"/>
    </source>
</evidence>